<keyword evidence="1" id="KW-0472">Membrane</keyword>
<proteinExistence type="predicted"/>
<comment type="caution">
    <text evidence="2">The sequence shown here is derived from an EMBL/GenBank/DDBJ whole genome shotgun (WGS) entry which is preliminary data.</text>
</comment>
<dbReference type="Proteomes" id="UP000614200">
    <property type="component" value="Unassembled WGS sequence"/>
</dbReference>
<accession>A0ABR9ZN93</accession>
<dbReference type="EMBL" id="JADKNH010000001">
    <property type="protein sequence ID" value="MBF4691937.1"/>
    <property type="molecule type" value="Genomic_DNA"/>
</dbReference>
<evidence type="ECO:0000313" key="3">
    <source>
        <dbReference type="Proteomes" id="UP000614200"/>
    </source>
</evidence>
<keyword evidence="1" id="KW-0812">Transmembrane</keyword>
<sequence>MDHKIYELGRKYKQLSFFMLIYLVFIFVTGFVMGISFGNNDIWEKGIKRAKNSKS</sequence>
<feature type="transmembrane region" description="Helical" evidence="1">
    <location>
        <begin position="15"/>
        <end position="37"/>
    </location>
</feature>
<evidence type="ECO:0000256" key="1">
    <source>
        <dbReference type="SAM" id="Phobius"/>
    </source>
</evidence>
<dbReference type="RefSeq" id="WP_194700166.1">
    <property type="nucleotide sequence ID" value="NZ_JADKNH010000001.1"/>
</dbReference>
<evidence type="ECO:0000313" key="2">
    <source>
        <dbReference type="EMBL" id="MBF4691937.1"/>
    </source>
</evidence>
<organism evidence="2 3">
    <name type="scientific">Fusibacter ferrireducens</name>
    <dbReference type="NCBI Taxonomy" id="2785058"/>
    <lineage>
        <taxon>Bacteria</taxon>
        <taxon>Bacillati</taxon>
        <taxon>Bacillota</taxon>
        <taxon>Clostridia</taxon>
        <taxon>Eubacteriales</taxon>
        <taxon>Eubacteriales Family XII. Incertae Sedis</taxon>
        <taxon>Fusibacter</taxon>
    </lineage>
</organism>
<keyword evidence="1" id="KW-1133">Transmembrane helix</keyword>
<name>A0ABR9ZN93_9FIRM</name>
<reference evidence="2 3" key="1">
    <citation type="submission" date="2020-11" db="EMBL/GenBank/DDBJ databases">
        <title>Fusibacter basophilias sp. nov.</title>
        <authorList>
            <person name="Qiu D."/>
        </authorList>
    </citation>
    <scope>NUCLEOTIDE SEQUENCE [LARGE SCALE GENOMIC DNA]</scope>
    <source>
        <strain evidence="2 3">Q10-2</strain>
    </source>
</reference>
<gene>
    <name evidence="2" type="ORF">ISU02_02350</name>
</gene>
<keyword evidence="3" id="KW-1185">Reference proteome</keyword>
<protein>
    <submittedName>
        <fullName evidence="2">Uncharacterized protein</fullName>
    </submittedName>
</protein>